<dbReference type="EMBL" id="FXTN01000001">
    <property type="protein sequence ID" value="SMO33985.1"/>
    <property type="molecule type" value="Genomic_DNA"/>
</dbReference>
<keyword evidence="1" id="KW-0472">Membrane</keyword>
<dbReference type="Proteomes" id="UP000320300">
    <property type="component" value="Unassembled WGS sequence"/>
</dbReference>
<evidence type="ECO:0000313" key="3">
    <source>
        <dbReference type="Proteomes" id="UP000320300"/>
    </source>
</evidence>
<dbReference type="AlphaFoldDB" id="A0A521AGM3"/>
<evidence type="ECO:0000313" key="2">
    <source>
        <dbReference type="EMBL" id="SMO33985.1"/>
    </source>
</evidence>
<sequence length="348" mass="39236">MKEILYFFSSQEVSIPLLVFMMMFSEGTALFHTLIFDGLYGITVRPKYLFFVINPMIVLLAWFVRPGASLLALTLLFASVFLLGMTGMIFSGFLKGKKDRAERKEFEAKYQTPEKEKIRNIFFLVGICALIGLGFWLNSQGRLSLMLLIVPSLIVLDAIFLPAAKTKFYKLQAVLPTSKMNAVAMGLVEVTGDLIQIEPVISPHFNTPCIGYAIRIEERSKDKDGKITWSRIHSSSKTGTFRIKDETGKVTVNGEGLEYYIDRVDKEIESGDKRYFETYLQEDDYLLLIGKASSLNGETLIEKDVHQGVFGAAFPHEVAIKNKFAPLLKSFLATLFFITLIIIYILIA</sequence>
<dbReference type="OrthoDB" id="5386209at2"/>
<keyword evidence="3" id="KW-1185">Reference proteome</keyword>
<evidence type="ECO:0000256" key="1">
    <source>
        <dbReference type="SAM" id="Phobius"/>
    </source>
</evidence>
<feature type="transmembrane region" description="Helical" evidence="1">
    <location>
        <begin position="15"/>
        <end position="36"/>
    </location>
</feature>
<feature type="transmembrane region" description="Helical" evidence="1">
    <location>
        <begin position="70"/>
        <end position="94"/>
    </location>
</feature>
<proteinExistence type="predicted"/>
<feature type="transmembrane region" description="Helical" evidence="1">
    <location>
        <begin position="118"/>
        <end position="137"/>
    </location>
</feature>
<dbReference type="RefSeq" id="WP_142526303.1">
    <property type="nucleotide sequence ID" value="NZ_CBCSJO010000002.1"/>
</dbReference>
<feature type="transmembrane region" description="Helical" evidence="1">
    <location>
        <begin position="48"/>
        <end position="64"/>
    </location>
</feature>
<protein>
    <recommendedName>
        <fullName evidence="4">RING-type E3 ubiquitin transferase</fullName>
    </recommendedName>
</protein>
<feature type="transmembrane region" description="Helical" evidence="1">
    <location>
        <begin position="327"/>
        <end position="347"/>
    </location>
</feature>
<keyword evidence="1" id="KW-0812">Transmembrane</keyword>
<name>A0A521AGM3_9SPHI</name>
<accession>A0A521AGM3</accession>
<reference evidence="2 3" key="1">
    <citation type="submission" date="2017-05" db="EMBL/GenBank/DDBJ databases">
        <authorList>
            <person name="Varghese N."/>
            <person name="Submissions S."/>
        </authorList>
    </citation>
    <scope>NUCLEOTIDE SEQUENCE [LARGE SCALE GENOMIC DNA]</scope>
    <source>
        <strain evidence="2 3">DSM 19036</strain>
    </source>
</reference>
<keyword evidence="1" id="KW-1133">Transmembrane helix</keyword>
<organism evidence="2 3">
    <name type="scientific">Pedobacter westerhofensis</name>
    <dbReference type="NCBI Taxonomy" id="425512"/>
    <lineage>
        <taxon>Bacteria</taxon>
        <taxon>Pseudomonadati</taxon>
        <taxon>Bacteroidota</taxon>
        <taxon>Sphingobacteriia</taxon>
        <taxon>Sphingobacteriales</taxon>
        <taxon>Sphingobacteriaceae</taxon>
        <taxon>Pedobacter</taxon>
    </lineage>
</organism>
<evidence type="ECO:0008006" key="4">
    <source>
        <dbReference type="Google" id="ProtNLM"/>
    </source>
</evidence>
<feature type="transmembrane region" description="Helical" evidence="1">
    <location>
        <begin position="143"/>
        <end position="163"/>
    </location>
</feature>
<gene>
    <name evidence="2" type="ORF">SAMN06265348_101186</name>
</gene>